<dbReference type="RefSeq" id="WP_241057359.1">
    <property type="nucleotide sequence ID" value="NZ_JAKWJU010000002.1"/>
</dbReference>
<reference evidence="3" key="2">
    <citation type="journal article" date="2023" name="Int. J. Syst. Evol. Microbiol.">
        <title>Streptomyces marispadix sp. nov., isolated from marine beach sediment of the Northern Coast of Portugal.</title>
        <authorList>
            <person name="dos Santos J.D.N."/>
            <person name="Vitorino I.R."/>
            <person name="Kallscheuer N."/>
            <person name="Srivastava A."/>
            <person name="Krautwurst S."/>
            <person name="Marz M."/>
            <person name="Jogler C."/>
            <person name="Lobo Da Cunha A."/>
            <person name="Catita J."/>
            <person name="Goncalves H."/>
            <person name="Gonzalez I."/>
            <person name="Reyes F."/>
            <person name="Lage O.M."/>
        </authorList>
    </citation>
    <scope>NUCLEOTIDE SEQUENCE</scope>
    <source>
        <strain evidence="3">M600PL45_2</strain>
    </source>
</reference>
<comment type="caution">
    <text evidence="3">The sequence shown here is derived from an EMBL/GenBank/DDBJ whole genome shotgun (WGS) entry which is preliminary data.</text>
</comment>
<feature type="compositionally biased region" description="Low complexity" evidence="1">
    <location>
        <begin position="1"/>
        <end position="20"/>
    </location>
</feature>
<proteinExistence type="predicted"/>
<keyword evidence="2" id="KW-1133">Transmembrane helix</keyword>
<evidence type="ECO:0000313" key="4">
    <source>
        <dbReference type="Proteomes" id="UP001166784"/>
    </source>
</evidence>
<evidence type="ECO:0000313" key="3">
    <source>
        <dbReference type="EMBL" id="MCH6159408.1"/>
    </source>
</evidence>
<protein>
    <submittedName>
        <fullName evidence="3">Uncharacterized protein</fullName>
    </submittedName>
</protein>
<dbReference type="Proteomes" id="UP001166784">
    <property type="component" value="Unassembled WGS sequence"/>
</dbReference>
<keyword evidence="2" id="KW-0812">Transmembrane</keyword>
<reference evidence="3" key="1">
    <citation type="submission" date="2022-03" db="EMBL/GenBank/DDBJ databases">
        <authorList>
            <person name="Santos J.D.N."/>
            <person name="Kallscheuer N."/>
            <person name="Jogler C."/>
            <person name="Lage O.M."/>
        </authorList>
    </citation>
    <scope>NUCLEOTIDE SEQUENCE</scope>
    <source>
        <strain evidence="3">M600PL45_2</strain>
    </source>
</reference>
<sequence>MTENGKTSSTAGKAASSTKKPVAAADTADRGVKKAATKAGSATHAVGDAVENGGRSFGDATKRAGHAASRGAEVGRQKLASASSTAATAAGATWTAVKNRKGVVAGLGSGALTAVAASFAAGRYSVRRKNGPLTRRTGGRL</sequence>
<organism evidence="3 4">
    <name type="scientific">Streptomyces marispadix</name>
    <dbReference type="NCBI Taxonomy" id="2922868"/>
    <lineage>
        <taxon>Bacteria</taxon>
        <taxon>Bacillati</taxon>
        <taxon>Actinomycetota</taxon>
        <taxon>Actinomycetes</taxon>
        <taxon>Kitasatosporales</taxon>
        <taxon>Streptomycetaceae</taxon>
        <taxon>Streptomyces</taxon>
    </lineage>
</organism>
<feature type="region of interest" description="Disordered" evidence="1">
    <location>
        <begin position="1"/>
        <end position="77"/>
    </location>
</feature>
<dbReference type="EMBL" id="JAKWJU010000002">
    <property type="protein sequence ID" value="MCH6159408.1"/>
    <property type="molecule type" value="Genomic_DNA"/>
</dbReference>
<evidence type="ECO:0000256" key="2">
    <source>
        <dbReference type="SAM" id="Phobius"/>
    </source>
</evidence>
<gene>
    <name evidence="3" type="ORF">MMA15_02945</name>
</gene>
<name>A0ABS9SSY8_9ACTN</name>
<keyword evidence="4" id="KW-1185">Reference proteome</keyword>
<evidence type="ECO:0000256" key="1">
    <source>
        <dbReference type="SAM" id="MobiDB-lite"/>
    </source>
</evidence>
<keyword evidence="2" id="KW-0472">Membrane</keyword>
<accession>A0ABS9SSY8</accession>
<feature type="transmembrane region" description="Helical" evidence="2">
    <location>
        <begin position="103"/>
        <end position="126"/>
    </location>
</feature>